<proteinExistence type="predicted"/>
<feature type="transmembrane region" description="Helical" evidence="1">
    <location>
        <begin position="70"/>
        <end position="87"/>
    </location>
</feature>
<dbReference type="AlphaFoldDB" id="A0A317CGX3"/>
<feature type="transmembrane region" description="Helical" evidence="1">
    <location>
        <begin position="5"/>
        <end position="25"/>
    </location>
</feature>
<keyword evidence="1" id="KW-0812">Transmembrane</keyword>
<keyword evidence="1" id="KW-0472">Membrane</keyword>
<gene>
    <name evidence="2" type="ORF">DKT75_12260</name>
</gene>
<sequence length="207" mass="22813">MFKSLFGAVSIASVMAWCVFFLGSFYYVSNNHSQIYAEDGLIENIQASFLAIACLVYLAVAVLDKQAKTLILLFCSLLCYGFVLRELDVEKLNVPSAIKFMGSGVGRNASVGAAFAAILIYMGFSGFTRHVKTAVAFFKVKSGALLLVAAVFLFVGEFFEKQTEMAFHVFYEEMFELLGYVFILLSSLSVVPFLNRVGSRSNERVTG</sequence>
<evidence type="ECO:0000313" key="3">
    <source>
        <dbReference type="Proteomes" id="UP000245506"/>
    </source>
</evidence>
<protein>
    <submittedName>
        <fullName evidence="2">Uncharacterized protein</fullName>
    </submittedName>
</protein>
<keyword evidence="3" id="KW-1185">Reference proteome</keyword>
<evidence type="ECO:0000313" key="2">
    <source>
        <dbReference type="EMBL" id="PWQ95550.1"/>
    </source>
</evidence>
<dbReference type="OrthoDB" id="7107917at2"/>
<dbReference type="EMBL" id="QGKL01000033">
    <property type="protein sequence ID" value="PWQ95550.1"/>
    <property type="molecule type" value="Genomic_DNA"/>
</dbReference>
<feature type="transmembrane region" description="Helical" evidence="1">
    <location>
        <begin position="136"/>
        <end position="155"/>
    </location>
</feature>
<feature type="transmembrane region" description="Helical" evidence="1">
    <location>
        <begin position="107"/>
        <end position="124"/>
    </location>
</feature>
<organism evidence="2 3">
    <name type="scientific">Leucothrix arctica</name>
    <dbReference type="NCBI Taxonomy" id="1481894"/>
    <lineage>
        <taxon>Bacteria</taxon>
        <taxon>Pseudomonadati</taxon>
        <taxon>Pseudomonadota</taxon>
        <taxon>Gammaproteobacteria</taxon>
        <taxon>Thiotrichales</taxon>
        <taxon>Thiotrichaceae</taxon>
        <taxon>Leucothrix</taxon>
    </lineage>
</organism>
<feature type="transmembrane region" description="Helical" evidence="1">
    <location>
        <begin position="45"/>
        <end position="63"/>
    </location>
</feature>
<evidence type="ECO:0000256" key="1">
    <source>
        <dbReference type="SAM" id="Phobius"/>
    </source>
</evidence>
<comment type="caution">
    <text evidence="2">The sequence shown here is derived from an EMBL/GenBank/DDBJ whole genome shotgun (WGS) entry which is preliminary data.</text>
</comment>
<name>A0A317CGX3_9GAMM</name>
<dbReference type="Proteomes" id="UP000245506">
    <property type="component" value="Unassembled WGS sequence"/>
</dbReference>
<reference evidence="2 3" key="1">
    <citation type="submission" date="2018-05" db="EMBL/GenBank/DDBJ databases">
        <title>Leucothrix arctica sp. nov., isolated from Arctic seawater.</title>
        <authorList>
            <person name="Choi A."/>
            <person name="Baek K."/>
        </authorList>
    </citation>
    <scope>NUCLEOTIDE SEQUENCE [LARGE SCALE GENOMIC DNA]</scope>
    <source>
        <strain evidence="2 3">IMCC9719</strain>
    </source>
</reference>
<keyword evidence="1" id="KW-1133">Transmembrane helix</keyword>
<dbReference type="RefSeq" id="WP_109823729.1">
    <property type="nucleotide sequence ID" value="NZ_QGKL01000033.1"/>
</dbReference>
<feature type="transmembrane region" description="Helical" evidence="1">
    <location>
        <begin position="175"/>
        <end position="194"/>
    </location>
</feature>
<accession>A0A317CGX3</accession>